<reference evidence="1 3" key="1">
    <citation type="submission" date="2015-04" db="EMBL/GenBank/DDBJ databases">
        <title>Draft genome sequence of Rathayibacter toxicus strain FH-142 (AKA 70134 or CS 32), a Western Australian isolate.</title>
        <authorList>
            <consortium name="Consortium for Microbial Forensics and Genomics (microFORGE)"/>
            <person name="Knight B.M."/>
            <person name="Roberts D.P."/>
            <person name="Lin D."/>
            <person name="Hari K."/>
            <person name="Fletcher J."/>
            <person name="Melcher U."/>
            <person name="Blagden T."/>
            <person name="Luster D.G."/>
            <person name="Sechler A.J."/>
            <person name="Schneider W.L."/>
            <person name="Winegar R.A."/>
        </authorList>
    </citation>
    <scope>NUCLEOTIDE SEQUENCE [LARGE SCALE GENOMIC DNA]</scope>
    <source>
        <strain evidence="1 3">FH142</strain>
    </source>
</reference>
<dbReference type="RefSeq" id="WP_042734196.1">
    <property type="nucleotide sequence ID" value="NZ_CP010848.1"/>
</dbReference>
<dbReference type="Pfam" id="PF05402">
    <property type="entry name" value="PqqD"/>
    <property type="match status" value="1"/>
</dbReference>
<evidence type="ECO:0000313" key="3">
    <source>
        <dbReference type="Proteomes" id="UP000052979"/>
    </source>
</evidence>
<gene>
    <name evidence="2" type="ORF">C5C51_07795</name>
    <name evidence="1" type="ORF">VT73_01105</name>
</gene>
<evidence type="ECO:0000313" key="2">
    <source>
        <dbReference type="EMBL" id="PPI14464.1"/>
    </source>
</evidence>
<evidence type="ECO:0000313" key="4">
    <source>
        <dbReference type="Proteomes" id="UP000237966"/>
    </source>
</evidence>
<name>A0A0C5BFM1_9MICO</name>
<protein>
    <submittedName>
        <fullName evidence="2">PqqD family protein</fullName>
    </submittedName>
</protein>
<dbReference type="KEGG" id="rtx:TI83_07975"/>
<accession>A0A0C5BFM1</accession>
<proteinExistence type="predicted"/>
<keyword evidence="3" id="KW-1185">Reference proteome</keyword>
<reference evidence="2 4" key="2">
    <citation type="submission" date="2018-02" db="EMBL/GenBank/DDBJ databases">
        <title>Bacteriophage NCPPB3778 and a type I-E CRISPR drive the evolution of the US Biological Select Agent, Rathayibacter toxicus.</title>
        <authorList>
            <person name="Davis E.W.II."/>
            <person name="Tabima J.F."/>
            <person name="Weisberg A.J."/>
            <person name="Lopes L.D."/>
            <person name="Wiseman M.S."/>
            <person name="Wiseman M.S."/>
            <person name="Pupko T."/>
            <person name="Belcher M.S."/>
            <person name="Sechler A.J."/>
            <person name="Tancos M.A."/>
            <person name="Schroeder B.K."/>
            <person name="Murray T.D."/>
            <person name="Luster D.G."/>
            <person name="Schneider W.L."/>
            <person name="Rogers E."/>
            <person name="Andreote F.D."/>
            <person name="Grunwald N.J."/>
            <person name="Putnam M.L."/>
            <person name="Chang J.H."/>
        </authorList>
    </citation>
    <scope>NUCLEOTIDE SEQUENCE [LARGE SCALE GENOMIC DNA]</scope>
    <source>
        <strain evidence="2 4">FH99</strain>
    </source>
</reference>
<evidence type="ECO:0000313" key="1">
    <source>
        <dbReference type="EMBL" id="KKM46904.1"/>
    </source>
</evidence>
<dbReference type="AlphaFoldDB" id="A0A0C5BFM1"/>
<dbReference type="InterPro" id="IPR008792">
    <property type="entry name" value="PQQD"/>
</dbReference>
<dbReference type="Gene3D" id="1.10.10.1150">
    <property type="entry name" value="Coenzyme PQQ synthesis protein D (PqqD)"/>
    <property type="match status" value="1"/>
</dbReference>
<dbReference type="EMBL" id="LBFI01000011">
    <property type="protein sequence ID" value="KKM46904.1"/>
    <property type="molecule type" value="Genomic_DNA"/>
</dbReference>
<dbReference type="Proteomes" id="UP000237966">
    <property type="component" value="Unassembled WGS sequence"/>
</dbReference>
<dbReference type="InterPro" id="IPR041881">
    <property type="entry name" value="PqqD_sf"/>
</dbReference>
<sequence length="104" mass="11015">MTTAGVSDGSWSIQSTTAYVTTEESVTALSLGEGDCSSPVVLDGSGAAIWSVIEAKQQRGESCSTADIVREMVALYSLDEEKITPDVITFLNDLQARGLLERIA</sequence>
<organism evidence="1 3">
    <name type="scientific">Rathayibacter toxicus</name>
    <dbReference type="NCBI Taxonomy" id="145458"/>
    <lineage>
        <taxon>Bacteria</taxon>
        <taxon>Bacillati</taxon>
        <taxon>Actinomycetota</taxon>
        <taxon>Actinomycetes</taxon>
        <taxon>Micrococcales</taxon>
        <taxon>Microbacteriaceae</taxon>
        <taxon>Rathayibacter</taxon>
    </lineage>
</organism>
<comment type="caution">
    <text evidence="1">The sequence shown here is derived from an EMBL/GenBank/DDBJ whole genome shotgun (WGS) entry which is preliminary data.</text>
</comment>
<dbReference type="EMBL" id="PSWU01000012">
    <property type="protein sequence ID" value="PPI14464.1"/>
    <property type="molecule type" value="Genomic_DNA"/>
</dbReference>
<dbReference type="Proteomes" id="UP000052979">
    <property type="component" value="Unassembled WGS sequence"/>
</dbReference>
<dbReference type="GeneID" id="93666758"/>
<dbReference type="OrthoDB" id="5195143at2"/>